<dbReference type="RefSeq" id="WP_184865128.1">
    <property type="nucleotide sequence ID" value="NZ_JACHLK010000023.1"/>
</dbReference>
<organism evidence="2 3">
    <name type="scientific">Acidovorax soli</name>
    <dbReference type="NCBI Taxonomy" id="592050"/>
    <lineage>
        <taxon>Bacteria</taxon>
        <taxon>Pseudomonadati</taxon>
        <taxon>Pseudomonadota</taxon>
        <taxon>Betaproteobacteria</taxon>
        <taxon>Burkholderiales</taxon>
        <taxon>Comamonadaceae</taxon>
        <taxon>Acidovorax</taxon>
    </lineage>
</organism>
<dbReference type="Gene3D" id="3.40.50.720">
    <property type="entry name" value="NAD(P)-binding Rossmann-like Domain"/>
    <property type="match status" value="1"/>
</dbReference>
<sequence length="293" mass="30924">MFAIVGAAGKVGYSTSLALREAGLPVRAVLRDAAKAPRLAAIGCEVALADLQDPEALGRALAGAQAVQLICPTTPQAPDAVGDMRRSIDSMARALEQARPGLVLAISDYGAHVTEDIGMPSVFHGFEERLCPLPMPKVFLRSAEHMEGWRGLIPVAAATGVLPTFHQQIDRPFPTVSAQDVGRIAADLLLQSPGVETGVRAVHAEGPRRYAASDVAAALGELLGRSVTAQAIPRAQWMDRFVRIASESMVRLLVGIYDAHQRGGLIDVEPGGGEVRQGTTSLVQALRPLVPGR</sequence>
<dbReference type="Pfam" id="PF13460">
    <property type="entry name" value="NAD_binding_10"/>
    <property type="match status" value="1"/>
</dbReference>
<comment type="caution">
    <text evidence="2">The sequence shown here is derived from an EMBL/GenBank/DDBJ whole genome shotgun (WGS) entry which is preliminary data.</text>
</comment>
<evidence type="ECO:0000259" key="1">
    <source>
        <dbReference type="Pfam" id="PF13460"/>
    </source>
</evidence>
<dbReference type="PANTHER" id="PTHR43162:SF1">
    <property type="entry name" value="PRESTALK A DIFFERENTIATION PROTEIN A"/>
    <property type="match status" value="1"/>
</dbReference>
<accession>A0A7X0PKT4</accession>
<dbReference type="InterPro" id="IPR016040">
    <property type="entry name" value="NAD(P)-bd_dom"/>
</dbReference>
<feature type="domain" description="NAD(P)-binding" evidence="1">
    <location>
        <begin position="6"/>
        <end position="112"/>
    </location>
</feature>
<dbReference type="AlphaFoldDB" id="A0A7X0PKT4"/>
<dbReference type="Gene3D" id="3.90.25.10">
    <property type="entry name" value="UDP-galactose 4-epimerase, domain 1"/>
    <property type="match status" value="1"/>
</dbReference>
<protein>
    <submittedName>
        <fullName evidence="2">Uncharacterized protein YbjT (DUF2867 family)</fullName>
    </submittedName>
</protein>
<dbReference type="SUPFAM" id="SSF51735">
    <property type="entry name" value="NAD(P)-binding Rossmann-fold domains"/>
    <property type="match status" value="1"/>
</dbReference>
<dbReference type="EMBL" id="JACHLK010000023">
    <property type="protein sequence ID" value="MBB6563768.1"/>
    <property type="molecule type" value="Genomic_DNA"/>
</dbReference>
<dbReference type="PANTHER" id="PTHR43162">
    <property type="match status" value="1"/>
</dbReference>
<gene>
    <name evidence="2" type="ORF">HNP48_006494</name>
</gene>
<name>A0A7X0PKT4_9BURK</name>
<dbReference type="InterPro" id="IPR051604">
    <property type="entry name" value="Ergot_Alk_Oxidoreductase"/>
</dbReference>
<evidence type="ECO:0000313" key="3">
    <source>
        <dbReference type="Proteomes" id="UP000575083"/>
    </source>
</evidence>
<proteinExistence type="predicted"/>
<reference evidence="2 3" key="1">
    <citation type="submission" date="2020-08" db="EMBL/GenBank/DDBJ databases">
        <title>Functional genomics of gut bacteria from endangered species of beetles.</title>
        <authorList>
            <person name="Carlos-Shanley C."/>
        </authorList>
    </citation>
    <scope>NUCLEOTIDE SEQUENCE [LARGE SCALE GENOMIC DNA]</scope>
    <source>
        <strain evidence="2 3">S00198</strain>
    </source>
</reference>
<dbReference type="Proteomes" id="UP000575083">
    <property type="component" value="Unassembled WGS sequence"/>
</dbReference>
<dbReference type="InterPro" id="IPR036291">
    <property type="entry name" value="NAD(P)-bd_dom_sf"/>
</dbReference>
<evidence type="ECO:0000313" key="2">
    <source>
        <dbReference type="EMBL" id="MBB6563768.1"/>
    </source>
</evidence>
<keyword evidence="3" id="KW-1185">Reference proteome</keyword>